<reference evidence="6" key="3">
    <citation type="submission" date="2016-03" db="UniProtKB">
        <authorList>
            <consortium name="EnsemblProtists"/>
        </authorList>
    </citation>
    <scope>IDENTIFICATION</scope>
</reference>
<name>L1I9Z2_GUITC</name>
<accession>L1I9Z2</accession>
<dbReference type="HOGENOM" id="CLU_069001_5_2_1"/>
<protein>
    <recommendedName>
        <fullName evidence="4">PPPDE domain-containing protein</fullName>
    </recommendedName>
</protein>
<evidence type="ECO:0000256" key="2">
    <source>
        <dbReference type="ARBA" id="ARBA00022670"/>
    </source>
</evidence>
<evidence type="ECO:0000256" key="1">
    <source>
        <dbReference type="ARBA" id="ARBA00008140"/>
    </source>
</evidence>
<dbReference type="RefSeq" id="XP_005820028.1">
    <property type="nucleotide sequence ID" value="XM_005819971.1"/>
</dbReference>
<dbReference type="SMART" id="SM01179">
    <property type="entry name" value="DUF862"/>
    <property type="match status" value="1"/>
</dbReference>
<dbReference type="STRING" id="905079.L1I9Z2"/>
<dbReference type="Gene3D" id="3.90.1720.30">
    <property type="entry name" value="PPPDE domains"/>
    <property type="match status" value="1"/>
</dbReference>
<dbReference type="OrthoDB" id="412286at2759"/>
<dbReference type="Pfam" id="PF05903">
    <property type="entry name" value="Peptidase_C97"/>
    <property type="match status" value="1"/>
</dbReference>
<evidence type="ECO:0000313" key="5">
    <source>
        <dbReference type="EMBL" id="EKX33048.1"/>
    </source>
</evidence>
<gene>
    <name evidence="5" type="ORF">GUITHDRAFT_81819</name>
</gene>
<evidence type="ECO:0000256" key="3">
    <source>
        <dbReference type="ARBA" id="ARBA00022801"/>
    </source>
</evidence>
<keyword evidence="2" id="KW-0645">Protease</keyword>
<dbReference type="GO" id="GO:0016579">
    <property type="term" value="P:protein deubiquitination"/>
    <property type="evidence" value="ECO:0007669"/>
    <property type="project" value="TreeGrafter"/>
</dbReference>
<dbReference type="PROSITE" id="PS51858">
    <property type="entry name" value="PPPDE"/>
    <property type="match status" value="1"/>
</dbReference>
<dbReference type="AlphaFoldDB" id="L1I9Z2"/>
<dbReference type="KEGG" id="gtt:GUITHDRAFT_81819"/>
<feature type="domain" description="PPPDE" evidence="4">
    <location>
        <begin position="3"/>
        <end position="140"/>
    </location>
</feature>
<dbReference type="PaxDb" id="55529-EKX33048"/>
<evidence type="ECO:0000259" key="4">
    <source>
        <dbReference type="PROSITE" id="PS51858"/>
    </source>
</evidence>
<keyword evidence="3" id="KW-0378">Hydrolase</keyword>
<keyword evidence="7" id="KW-1185">Reference proteome</keyword>
<dbReference type="GeneID" id="17289783"/>
<organism evidence="5">
    <name type="scientific">Guillardia theta (strain CCMP2712)</name>
    <name type="common">Cryptophyte</name>
    <dbReference type="NCBI Taxonomy" id="905079"/>
    <lineage>
        <taxon>Eukaryota</taxon>
        <taxon>Cryptophyceae</taxon>
        <taxon>Pyrenomonadales</taxon>
        <taxon>Geminigeraceae</taxon>
        <taxon>Guillardia</taxon>
    </lineage>
</organism>
<dbReference type="InterPro" id="IPR042266">
    <property type="entry name" value="PPPDE_sf"/>
</dbReference>
<dbReference type="eggNOG" id="KOG0324">
    <property type="taxonomic scope" value="Eukaryota"/>
</dbReference>
<dbReference type="GO" id="GO:0006508">
    <property type="term" value="P:proteolysis"/>
    <property type="evidence" value="ECO:0007669"/>
    <property type="project" value="UniProtKB-KW"/>
</dbReference>
<reference evidence="5 7" key="1">
    <citation type="journal article" date="2012" name="Nature">
        <title>Algal genomes reveal evolutionary mosaicism and the fate of nucleomorphs.</title>
        <authorList>
            <consortium name="DOE Joint Genome Institute"/>
            <person name="Curtis B.A."/>
            <person name="Tanifuji G."/>
            <person name="Burki F."/>
            <person name="Gruber A."/>
            <person name="Irimia M."/>
            <person name="Maruyama S."/>
            <person name="Arias M.C."/>
            <person name="Ball S.G."/>
            <person name="Gile G.H."/>
            <person name="Hirakawa Y."/>
            <person name="Hopkins J.F."/>
            <person name="Kuo A."/>
            <person name="Rensing S.A."/>
            <person name="Schmutz J."/>
            <person name="Symeonidi A."/>
            <person name="Elias M."/>
            <person name="Eveleigh R.J."/>
            <person name="Herman E.K."/>
            <person name="Klute M.J."/>
            <person name="Nakayama T."/>
            <person name="Obornik M."/>
            <person name="Reyes-Prieto A."/>
            <person name="Armbrust E.V."/>
            <person name="Aves S.J."/>
            <person name="Beiko R.G."/>
            <person name="Coutinho P."/>
            <person name="Dacks J.B."/>
            <person name="Durnford D.G."/>
            <person name="Fast N.M."/>
            <person name="Green B.R."/>
            <person name="Grisdale C.J."/>
            <person name="Hempel F."/>
            <person name="Henrissat B."/>
            <person name="Hoppner M.P."/>
            <person name="Ishida K."/>
            <person name="Kim E."/>
            <person name="Koreny L."/>
            <person name="Kroth P.G."/>
            <person name="Liu Y."/>
            <person name="Malik S.B."/>
            <person name="Maier U.G."/>
            <person name="McRose D."/>
            <person name="Mock T."/>
            <person name="Neilson J.A."/>
            <person name="Onodera N.T."/>
            <person name="Poole A.M."/>
            <person name="Pritham E.J."/>
            <person name="Richards T.A."/>
            <person name="Rocap G."/>
            <person name="Roy S.W."/>
            <person name="Sarai C."/>
            <person name="Schaack S."/>
            <person name="Shirato S."/>
            <person name="Slamovits C.H."/>
            <person name="Spencer D.F."/>
            <person name="Suzuki S."/>
            <person name="Worden A.Z."/>
            <person name="Zauner S."/>
            <person name="Barry K."/>
            <person name="Bell C."/>
            <person name="Bharti A.K."/>
            <person name="Crow J.A."/>
            <person name="Grimwood J."/>
            <person name="Kramer R."/>
            <person name="Lindquist E."/>
            <person name="Lucas S."/>
            <person name="Salamov A."/>
            <person name="McFadden G.I."/>
            <person name="Lane C.E."/>
            <person name="Keeling P.J."/>
            <person name="Gray M.W."/>
            <person name="Grigoriev I.V."/>
            <person name="Archibald J.M."/>
        </authorList>
    </citation>
    <scope>NUCLEOTIDE SEQUENCE</scope>
    <source>
        <strain evidence="5 7">CCMP2712</strain>
    </source>
</reference>
<evidence type="ECO:0000313" key="6">
    <source>
        <dbReference type="EnsemblProtists" id="EKX33048"/>
    </source>
</evidence>
<sequence>MGERVLLHVYDLSPMNAYAYDFGFGAFHSGVEVNSVEHTFAGNESSSSGIVRHPPKQVPSARFRISIDMGETNKSSSEIEAELAFLGQHFQGNTYHPVMKNCNHFSDAFCQALVGKRIPGWINRLANMGSCFSCLLPTGNRSYD</sequence>
<dbReference type="GO" id="GO:0101005">
    <property type="term" value="F:deubiquitinase activity"/>
    <property type="evidence" value="ECO:0007669"/>
    <property type="project" value="TreeGrafter"/>
</dbReference>
<reference evidence="7" key="2">
    <citation type="submission" date="2012-11" db="EMBL/GenBank/DDBJ databases">
        <authorList>
            <person name="Kuo A."/>
            <person name="Curtis B.A."/>
            <person name="Tanifuji G."/>
            <person name="Burki F."/>
            <person name="Gruber A."/>
            <person name="Irimia M."/>
            <person name="Maruyama S."/>
            <person name="Arias M.C."/>
            <person name="Ball S.G."/>
            <person name="Gile G.H."/>
            <person name="Hirakawa Y."/>
            <person name="Hopkins J.F."/>
            <person name="Rensing S.A."/>
            <person name="Schmutz J."/>
            <person name="Symeonidi A."/>
            <person name="Elias M."/>
            <person name="Eveleigh R.J."/>
            <person name="Herman E.K."/>
            <person name="Klute M.J."/>
            <person name="Nakayama T."/>
            <person name="Obornik M."/>
            <person name="Reyes-Prieto A."/>
            <person name="Armbrust E.V."/>
            <person name="Aves S.J."/>
            <person name="Beiko R.G."/>
            <person name="Coutinho P."/>
            <person name="Dacks J.B."/>
            <person name="Durnford D.G."/>
            <person name="Fast N.M."/>
            <person name="Green B.R."/>
            <person name="Grisdale C."/>
            <person name="Hempe F."/>
            <person name="Henrissat B."/>
            <person name="Hoppner M.P."/>
            <person name="Ishida K.-I."/>
            <person name="Kim E."/>
            <person name="Koreny L."/>
            <person name="Kroth P.G."/>
            <person name="Liu Y."/>
            <person name="Malik S.-B."/>
            <person name="Maier U.G."/>
            <person name="McRose D."/>
            <person name="Mock T."/>
            <person name="Neilson J.A."/>
            <person name="Onodera N.T."/>
            <person name="Poole A.M."/>
            <person name="Pritham E.J."/>
            <person name="Richards T.A."/>
            <person name="Rocap G."/>
            <person name="Roy S.W."/>
            <person name="Sarai C."/>
            <person name="Schaack S."/>
            <person name="Shirato S."/>
            <person name="Slamovits C.H."/>
            <person name="Spencer D.F."/>
            <person name="Suzuki S."/>
            <person name="Worden A.Z."/>
            <person name="Zauner S."/>
            <person name="Barry K."/>
            <person name="Bell C."/>
            <person name="Bharti A.K."/>
            <person name="Crow J.A."/>
            <person name="Grimwood J."/>
            <person name="Kramer R."/>
            <person name="Lindquist E."/>
            <person name="Lucas S."/>
            <person name="Salamov A."/>
            <person name="McFadden G.I."/>
            <person name="Lane C.E."/>
            <person name="Keeling P.J."/>
            <person name="Gray M.W."/>
            <person name="Grigoriev I.V."/>
            <person name="Archibald J.M."/>
        </authorList>
    </citation>
    <scope>NUCLEOTIDE SEQUENCE</scope>
    <source>
        <strain evidence="7">CCMP2712</strain>
    </source>
</reference>
<dbReference type="InterPro" id="IPR008580">
    <property type="entry name" value="PPPDE_dom"/>
</dbReference>
<comment type="similarity">
    <text evidence="1">Belongs to the DeSI family.</text>
</comment>
<proteinExistence type="inferred from homology"/>
<dbReference type="PANTHER" id="PTHR12378">
    <property type="entry name" value="DESUMOYLATING ISOPEPTIDASE"/>
    <property type="match status" value="1"/>
</dbReference>
<evidence type="ECO:0000313" key="7">
    <source>
        <dbReference type="Proteomes" id="UP000011087"/>
    </source>
</evidence>
<dbReference type="EMBL" id="JH993159">
    <property type="protein sequence ID" value="EKX33048.1"/>
    <property type="molecule type" value="Genomic_DNA"/>
</dbReference>
<dbReference type="OMA" id="PLEGCRW"/>
<dbReference type="PANTHER" id="PTHR12378:SF80">
    <property type="entry name" value="IP06716P-RELATED"/>
    <property type="match status" value="1"/>
</dbReference>
<dbReference type="Proteomes" id="UP000011087">
    <property type="component" value="Unassembled WGS sequence"/>
</dbReference>
<dbReference type="EnsemblProtists" id="EKX33048">
    <property type="protein sequence ID" value="EKX33048"/>
    <property type="gene ID" value="GUITHDRAFT_81819"/>
</dbReference>